<dbReference type="Pfam" id="PF03486">
    <property type="entry name" value="HI0933_like"/>
    <property type="match status" value="1"/>
</dbReference>
<organism evidence="6 7">
    <name type="scientific">Bullifex porci</name>
    <dbReference type="NCBI Taxonomy" id="2606638"/>
    <lineage>
        <taxon>Bacteria</taxon>
        <taxon>Pseudomonadati</taxon>
        <taxon>Spirochaetota</taxon>
        <taxon>Spirochaetia</taxon>
        <taxon>Spirochaetales</taxon>
        <taxon>Spirochaetaceae</taxon>
        <taxon>Bullifex</taxon>
    </lineage>
</organism>
<dbReference type="Gene3D" id="2.40.30.10">
    <property type="entry name" value="Translation factors"/>
    <property type="match status" value="1"/>
</dbReference>
<dbReference type="SUPFAM" id="SSF51905">
    <property type="entry name" value="FAD/NAD(P)-binding domain"/>
    <property type="match status" value="1"/>
</dbReference>
<evidence type="ECO:0000259" key="4">
    <source>
        <dbReference type="Pfam" id="PF03486"/>
    </source>
</evidence>
<dbReference type="InterPro" id="IPR036188">
    <property type="entry name" value="FAD/NAD-bd_sf"/>
</dbReference>
<evidence type="ECO:0000313" key="7">
    <source>
        <dbReference type="Proteomes" id="UP000460549"/>
    </source>
</evidence>
<accession>A0A7X2TQY6</accession>
<comment type="caution">
    <text evidence="6">The sequence shown here is derived from an EMBL/GenBank/DDBJ whole genome shotgun (WGS) entry which is preliminary data.</text>
</comment>
<evidence type="ECO:0000259" key="5">
    <source>
        <dbReference type="Pfam" id="PF22780"/>
    </source>
</evidence>
<dbReference type="SUPFAM" id="SSF160996">
    <property type="entry name" value="HI0933 insert domain-like"/>
    <property type="match status" value="1"/>
</dbReference>
<keyword evidence="7" id="KW-1185">Reference proteome</keyword>
<sequence>MIDIIIIGGGASGSFLASLLPNSHLFEKTNRLCSKLLLTGNGACNITHDEEIRDFISHYYDKKNFISPAIYSFGPEKIKEYLKSKGVDTYSREDGKVFPTSNRAETIKAALTEDIKNIHLNEEVKKIEKLDSYFIVTTTKAEYKSKIVVIATGGASYPLTGSDGTFFPAIKALGHKIIPLRPALSALTTQSIDTHKIEGVTLNNVTLLHKGKRYSGSIVFTKRGISGPLAMNLSRSIENNDELTLISAQIDRDEIKKQNGKAKCINVLHEMTALPKAFLEAIVPCPDKTIAELSKKDIQGIMEAISALKLIVKLDKLSLATVTKGGVDTAELDKKTFSSKIVDNLYIIGECTDVDGECGGYNLTYALASAYCAYKAILLG</sequence>
<dbReference type="InterPro" id="IPR057661">
    <property type="entry name" value="RsdA/BaiN/AoA(So)_Rossmann"/>
</dbReference>
<comment type="cofactor">
    <cofactor evidence="1">
        <name>FAD</name>
        <dbReference type="ChEBI" id="CHEBI:57692"/>
    </cofactor>
</comment>
<dbReference type="PANTHER" id="PTHR42887:SF2">
    <property type="entry name" value="OS12G0638800 PROTEIN"/>
    <property type="match status" value="1"/>
</dbReference>
<dbReference type="PANTHER" id="PTHR42887">
    <property type="entry name" value="OS12G0638800 PROTEIN"/>
    <property type="match status" value="1"/>
</dbReference>
<protein>
    <submittedName>
        <fullName evidence="6">Aminoacetone oxidase family FAD-binding enzyme</fullName>
    </submittedName>
</protein>
<dbReference type="RefSeq" id="WP_154426294.1">
    <property type="nucleotide sequence ID" value="NZ_VUNN01000022.1"/>
</dbReference>
<keyword evidence="2" id="KW-0285">Flavoprotein</keyword>
<evidence type="ECO:0000313" key="6">
    <source>
        <dbReference type="EMBL" id="MSU06979.1"/>
    </source>
</evidence>
<dbReference type="InterPro" id="IPR023166">
    <property type="entry name" value="BaiN-like_dom_sf"/>
</dbReference>
<feature type="domain" description="RsdA/BaiN/AoA(So)-like insert" evidence="5">
    <location>
        <begin position="181"/>
        <end position="311"/>
    </location>
</feature>
<dbReference type="Pfam" id="PF22780">
    <property type="entry name" value="HI0933_like_1st"/>
    <property type="match status" value="1"/>
</dbReference>
<dbReference type="InterPro" id="IPR004792">
    <property type="entry name" value="BaiN-like"/>
</dbReference>
<dbReference type="NCBIfam" id="TIGR00275">
    <property type="entry name" value="aminoacetone oxidase family FAD-binding enzyme"/>
    <property type="match status" value="1"/>
</dbReference>
<evidence type="ECO:0000256" key="1">
    <source>
        <dbReference type="ARBA" id="ARBA00001974"/>
    </source>
</evidence>
<name>A0A7X2TQY6_9SPIO</name>
<reference evidence="6 7" key="1">
    <citation type="submission" date="2019-08" db="EMBL/GenBank/DDBJ databases">
        <title>In-depth cultivation of the pig gut microbiome towards novel bacterial diversity and tailored functional studies.</title>
        <authorList>
            <person name="Wylensek D."/>
            <person name="Hitch T.C.A."/>
            <person name="Clavel T."/>
        </authorList>
    </citation>
    <scope>NUCLEOTIDE SEQUENCE [LARGE SCALE GENOMIC DNA]</scope>
    <source>
        <strain evidence="6 7">NM-380-WT-3C1</strain>
    </source>
</reference>
<gene>
    <name evidence="6" type="ORF">FYJ80_09375</name>
</gene>
<feature type="domain" description="RsdA/BaiN/AoA(So)-like Rossmann fold-like" evidence="4">
    <location>
        <begin position="3"/>
        <end position="373"/>
    </location>
</feature>
<dbReference type="Gene3D" id="3.50.50.60">
    <property type="entry name" value="FAD/NAD(P)-binding domain"/>
    <property type="match status" value="1"/>
</dbReference>
<keyword evidence="3" id="KW-0274">FAD</keyword>
<dbReference type="Proteomes" id="UP000460549">
    <property type="component" value="Unassembled WGS sequence"/>
</dbReference>
<dbReference type="EMBL" id="VUNN01000022">
    <property type="protein sequence ID" value="MSU06979.1"/>
    <property type="molecule type" value="Genomic_DNA"/>
</dbReference>
<dbReference type="Gene3D" id="1.10.8.260">
    <property type="entry name" value="HI0933 insert domain-like"/>
    <property type="match status" value="1"/>
</dbReference>
<evidence type="ECO:0000256" key="2">
    <source>
        <dbReference type="ARBA" id="ARBA00022630"/>
    </source>
</evidence>
<proteinExistence type="predicted"/>
<evidence type="ECO:0000256" key="3">
    <source>
        <dbReference type="ARBA" id="ARBA00022827"/>
    </source>
</evidence>
<dbReference type="InterPro" id="IPR055178">
    <property type="entry name" value="RsdA/BaiN/AoA(So)-like_dom"/>
</dbReference>
<dbReference type="AlphaFoldDB" id="A0A7X2TQY6"/>